<dbReference type="EMBL" id="CAAALY010009873">
    <property type="protein sequence ID" value="VEL10763.1"/>
    <property type="molecule type" value="Genomic_DNA"/>
</dbReference>
<name>A0A3S5CCX8_9PLAT</name>
<evidence type="ECO:0000313" key="2">
    <source>
        <dbReference type="Proteomes" id="UP000784294"/>
    </source>
</evidence>
<dbReference type="Proteomes" id="UP000784294">
    <property type="component" value="Unassembled WGS sequence"/>
</dbReference>
<accession>A0A3S5CCX8</accession>
<organism evidence="1 2">
    <name type="scientific">Protopolystoma xenopodis</name>
    <dbReference type="NCBI Taxonomy" id="117903"/>
    <lineage>
        <taxon>Eukaryota</taxon>
        <taxon>Metazoa</taxon>
        <taxon>Spiralia</taxon>
        <taxon>Lophotrochozoa</taxon>
        <taxon>Platyhelminthes</taxon>
        <taxon>Monogenea</taxon>
        <taxon>Polyopisthocotylea</taxon>
        <taxon>Polystomatidea</taxon>
        <taxon>Polystomatidae</taxon>
        <taxon>Protopolystoma</taxon>
    </lineage>
</organism>
<protein>
    <submittedName>
        <fullName evidence="1">Uncharacterized protein</fullName>
    </submittedName>
</protein>
<dbReference type="AlphaFoldDB" id="A0A3S5CCX8"/>
<evidence type="ECO:0000313" key="1">
    <source>
        <dbReference type="EMBL" id="VEL10763.1"/>
    </source>
</evidence>
<reference evidence="1" key="1">
    <citation type="submission" date="2018-11" db="EMBL/GenBank/DDBJ databases">
        <authorList>
            <consortium name="Pathogen Informatics"/>
        </authorList>
    </citation>
    <scope>NUCLEOTIDE SEQUENCE</scope>
</reference>
<proteinExistence type="predicted"/>
<keyword evidence="2" id="KW-1185">Reference proteome</keyword>
<comment type="caution">
    <text evidence="1">The sequence shown here is derived from an EMBL/GenBank/DDBJ whole genome shotgun (WGS) entry which is preliminary data.</text>
</comment>
<sequence length="206" mass="22599">MAPRNWSDTSYQNAINSVHSPSSTIMLQPDAETALLSAPSMNNETSEVCQQQPVGLDASSLLQPTQPTPPPLPQRWSLITDQPNDWALLDGEPSQDTGESGPGVGAQLVKALRFLGIWTDINASSVNTGNVDLKEQIDFEYFPRTTISIPPTTSIPNLEGWIRLVTRIWGGEAELELRAAEAREQLDRFAELTSPDGCMEENLLVR</sequence>
<gene>
    <name evidence="1" type="ORF">PXEA_LOCUS4203</name>
</gene>